<evidence type="ECO:0000256" key="1">
    <source>
        <dbReference type="SAM" id="MobiDB-lite"/>
    </source>
</evidence>
<gene>
    <name evidence="3" type="ORF">QC815_05175</name>
</gene>
<dbReference type="RefSeq" id="WP_230445481.1">
    <property type="nucleotide sequence ID" value="NZ_JARWAI010000003.1"/>
</dbReference>
<dbReference type="InterPro" id="IPR013670">
    <property type="entry name" value="EcoEI_R_C_dom"/>
</dbReference>
<dbReference type="Proteomes" id="UP001269267">
    <property type="component" value="Unassembled WGS sequence"/>
</dbReference>
<evidence type="ECO:0000313" key="4">
    <source>
        <dbReference type="Proteomes" id="UP001269267"/>
    </source>
</evidence>
<evidence type="ECO:0000259" key="2">
    <source>
        <dbReference type="Pfam" id="PF08463"/>
    </source>
</evidence>
<evidence type="ECO:0000313" key="3">
    <source>
        <dbReference type="EMBL" id="MDR5874310.1"/>
    </source>
</evidence>
<comment type="caution">
    <text evidence="3">The sequence shown here is derived from an EMBL/GenBank/DDBJ whole genome shotgun (WGS) entry which is preliminary data.</text>
</comment>
<protein>
    <recommendedName>
        <fullName evidence="2">EcoEI R protein C-terminal domain-containing protein</fullName>
    </recommendedName>
</protein>
<feature type="region of interest" description="Disordered" evidence="1">
    <location>
        <begin position="1"/>
        <end position="22"/>
    </location>
</feature>
<dbReference type="EMBL" id="JARWAI010000003">
    <property type="protein sequence ID" value="MDR5874310.1"/>
    <property type="molecule type" value="Genomic_DNA"/>
</dbReference>
<name>A0ABU1G9Z6_9GAMM</name>
<organism evidence="3 4">
    <name type="scientific">Vreelandella gomseomensis</name>
    <dbReference type="NCBI Taxonomy" id="370766"/>
    <lineage>
        <taxon>Bacteria</taxon>
        <taxon>Pseudomonadati</taxon>
        <taxon>Pseudomonadota</taxon>
        <taxon>Gammaproteobacteria</taxon>
        <taxon>Oceanospirillales</taxon>
        <taxon>Halomonadaceae</taxon>
        <taxon>Vreelandella</taxon>
    </lineage>
</organism>
<feature type="domain" description="EcoEI R protein C-terminal" evidence="2">
    <location>
        <begin position="16"/>
        <end position="48"/>
    </location>
</feature>
<proteinExistence type="predicted"/>
<dbReference type="Pfam" id="PF08463">
    <property type="entry name" value="EcoEI_R_C"/>
    <property type="match status" value="1"/>
</dbReference>
<sequence length="49" mass="5682">MNDRSPPPRRPSGSSAKQREPRVAEAMDTILTQHAWNANQRKWLQRLAK</sequence>
<accession>A0ABU1G9Z6</accession>
<keyword evidence="4" id="KW-1185">Reference proteome</keyword>
<reference evidence="3 4" key="1">
    <citation type="submission" date="2023-04" db="EMBL/GenBank/DDBJ databases">
        <title>A long-awaited taxogenomic arrangement of the family Halomonadaceae.</title>
        <authorList>
            <person name="De La Haba R."/>
            <person name="Chuvochina M."/>
            <person name="Wittouck S."/>
            <person name="Arahal D.R."/>
            <person name="Sanchez-Porro C."/>
            <person name="Hugenholtz P."/>
            <person name="Ventosa A."/>
        </authorList>
    </citation>
    <scope>NUCLEOTIDE SEQUENCE [LARGE SCALE GENOMIC DNA]</scope>
    <source>
        <strain evidence="3 4">DSM 18042</strain>
    </source>
</reference>